<evidence type="ECO:0000313" key="13">
    <source>
        <dbReference type="Proteomes" id="UP000812966"/>
    </source>
</evidence>
<keyword evidence="3 9" id="KW-0812">Transmembrane</keyword>
<dbReference type="PANTHER" id="PTHR43394">
    <property type="entry name" value="ATP-DEPENDENT PERMEASE MDL1, MITOCHONDRIAL"/>
    <property type="match status" value="1"/>
</dbReference>
<evidence type="ECO:0000256" key="7">
    <source>
        <dbReference type="ARBA" id="ARBA00023136"/>
    </source>
</evidence>
<keyword evidence="7 9" id="KW-0472">Membrane</keyword>
<dbReference type="AlphaFoldDB" id="A0A8K0NNE3"/>
<dbReference type="InterPro" id="IPR017871">
    <property type="entry name" value="ABC_transporter-like_CS"/>
</dbReference>
<dbReference type="InterPro" id="IPR003593">
    <property type="entry name" value="AAA+_ATPase"/>
</dbReference>
<feature type="transmembrane region" description="Helical" evidence="9">
    <location>
        <begin position="250"/>
        <end position="269"/>
    </location>
</feature>
<dbReference type="Pfam" id="PF00005">
    <property type="entry name" value="ABC_tran"/>
    <property type="match status" value="1"/>
</dbReference>
<evidence type="ECO:0000256" key="6">
    <source>
        <dbReference type="ARBA" id="ARBA00022989"/>
    </source>
</evidence>
<feature type="transmembrane region" description="Helical" evidence="9">
    <location>
        <begin position="20"/>
        <end position="43"/>
    </location>
</feature>
<dbReference type="InterPro" id="IPR036640">
    <property type="entry name" value="ABC1_TM_sf"/>
</dbReference>
<dbReference type="Gene3D" id="3.40.50.300">
    <property type="entry name" value="P-loop containing nucleotide triphosphate hydrolases"/>
    <property type="match status" value="1"/>
</dbReference>
<keyword evidence="13" id="KW-1185">Reference proteome</keyword>
<dbReference type="PROSITE" id="PS50893">
    <property type="entry name" value="ABC_TRANSPORTER_2"/>
    <property type="match status" value="1"/>
</dbReference>
<dbReference type="Proteomes" id="UP000812966">
    <property type="component" value="Unassembled WGS sequence"/>
</dbReference>
<dbReference type="SUPFAM" id="SSF52540">
    <property type="entry name" value="P-loop containing nucleoside triphosphate hydrolases"/>
    <property type="match status" value="1"/>
</dbReference>
<comment type="subcellular location">
    <subcellularLocation>
        <location evidence="1">Membrane</location>
        <topology evidence="1">Multi-pass membrane protein</topology>
    </subcellularLocation>
</comment>
<dbReference type="GO" id="GO:0005524">
    <property type="term" value="F:ATP binding"/>
    <property type="evidence" value="ECO:0007669"/>
    <property type="project" value="UniProtKB-KW"/>
</dbReference>
<evidence type="ECO:0000313" key="12">
    <source>
        <dbReference type="EMBL" id="KAG7528633.1"/>
    </source>
</evidence>
<evidence type="ECO:0000256" key="9">
    <source>
        <dbReference type="SAM" id="Phobius"/>
    </source>
</evidence>
<feature type="region of interest" description="Disordered" evidence="8">
    <location>
        <begin position="547"/>
        <end position="579"/>
    </location>
</feature>
<feature type="domain" description="ABC transporter" evidence="10">
    <location>
        <begin position="305"/>
        <end position="540"/>
    </location>
</feature>
<keyword evidence="5" id="KW-0067">ATP-binding</keyword>
<evidence type="ECO:0000256" key="4">
    <source>
        <dbReference type="ARBA" id="ARBA00022741"/>
    </source>
</evidence>
<dbReference type="InterPro" id="IPR003439">
    <property type="entry name" value="ABC_transporter-like_ATP-bd"/>
</dbReference>
<name>A0A8K0NNE3_9TREE</name>
<dbReference type="GO" id="GO:0005743">
    <property type="term" value="C:mitochondrial inner membrane"/>
    <property type="evidence" value="ECO:0007669"/>
    <property type="project" value="TreeGrafter"/>
</dbReference>
<keyword evidence="2" id="KW-0813">Transport</keyword>
<dbReference type="EMBL" id="JABELV010000174">
    <property type="protein sequence ID" value="KAG7528633.1"/>
    <property type="molecule type" value="Genomic_DNA"/>
</dbReference>
<dbReference type="OrthoDB" id="6500128at2759"/>
<evidence type="ECO:0000256" key="1">
    <source>
        <dbReference type="ARBA" id="ARBA00004141"/>
    </source>
</evidence>
<evidence type="ECO:0000259" key="11">
    <source>
        <dbReference type="PROSITE" id="PS50929"/>
    </source>
</evidence>
<feature type="transmembrane region" description="Helical" evidence="9">
    <location>
        <begin position="210"/>
        <end position="230"/>
    </location>
</feature>
<evidence type="ECO:0000259" key="10">
    <source>
        <dbReference type="PROSITE" id="PS50893"/>
    </source>
</evidence>
<feature type="domain" description="ABC transmembrane type-1" evidence="11">
    <location>
        <begin position="1"/>
        <end position="271"/>
    </location>
</feature>
<evidence type="ECO:0000256" key="5">
    <source>
        <dbReference type="ARBA" id="ARBA00022840"/>
    </source>
</evidence>
<dbReference type="PANTHER" id="PTHR43394:SF1">
    <property type="entry name" value="ATP-BINDING CASSETTE SUB-FAMILY B MEMBER 10, MITOCHONDRIAL"/>
    <property type="match status" value="1"/>
</dbReference>
<reference evidence="12" key="1">
    <citation type="submission" date="2020-04" db="EMBL/GenBank/DDBJ databases">
        <title>Analysis of mating type loci in Filobasidium floriforme.</title>
        <authorList>
            <person name="Nowrousian M."/>
        </authorList>
    </citation>
    <scope>NUCLEOTIDE SEQUENCE</scope>
    <source>
        <strain evidence="12">CBS 6242</strain>
    </source>
</reference>
<protein>
    <submittedName>
        <fullName evidence="12">Uncharacterized protein</fullName>
    </submittedName>
</protein>
<dbReference type="InterPro" id="IPR039421">
    <property type="entry name" value="Type_1_exporter"/>
</dbReference>
<keyword evidence="4" id="KW-0547">Nucleotide-binding</keyword>
<dbReference type="FunFam" id="1.20.1560.10:FF:000085">
    <property type="entry name" value="Probable ATP-binding cassette (ABC) transporter"/>
    <property type="match status" value="1"/>
</dbReference>
<dbReference type="GO" id="GO:0090374">
    <property type="term" value="P:oligopeptide export from mitochondrion"/>
    <property type="evidence" value="ECO:0007669"/>
    <property type="project" value="TreeGrafter"/>
</dbReference>
<proteinExistence type="predicted"/>
<feature type="transmembrane region" description="Helical" evidence="9">
    <location>
        <begin position="107"/>
        <end position="124"/>
    </location>
</feature>
<dbReference type="PROSITE" id="PS00211">
    <property type="entry name" value="ABC_TRANSPORTER_1"/>
    <property type="match status" value="1"/>
</dbReference>
<dbReference type="InterPro" id="IPR011527">
    <property type="entry name" value="ABC1_TM_dom"/>
</dbReference>
<sequence>MLIPLTIGKLIDFFSSPQTTFFGLSFPVAAACLALTFAIGAGANTGRAILMRLSGGRIVARVREQAYLSTLRQEPEFADRGAGDIVSRLGIDTSIIGESLTNNLSDGLRAIISAVVGVAAMVMISAKLTGVMLAVVPPVSIGAVIYGRYLRKLSKQTQEALGEMSKTAEEKLNAFKTVASFNAQPIEARLFAKKVDDVFQLMRKEAIASGIFYGSSGLTGNLAMLCLLGYGGHLVSRSEITVGDLTSLLIYTGYVGGSVSGLTGFWTGLMKGVGAGTRVFDLLDRKSAIPLSVGKTLEPGREGPIRFENVSFTYPSRKEVEVLKGVDLQIEVGTSLAIAGPSGSGKSSIQALICRFYDPNSGRVMFDGEDIREFTPESWRERIGVVSQDPTLFTGSVHSNIAYGREQTTREEVEEAARMANCDFIWDLPQGFDTQIGKASLSGGQKQRIAIARALVRKPSLLLLDEATSALDSTSEHSVNSALDQIIRTQNISVILIAHRLATLARAERIVVLENGKITEDGRYSELSRRPGGRFRTLMAAQLALEKNRSNEGEDDEEVEVEVAKPATGAGEDPKINQV</sequence>
<dbReference type="SMART" id="SM00382">
    <property type="entry name" value="AAA"/>
    <property type="match status" value="1"/>
</dbReference>
<dbReference type="CDD" id="cd18573">
    <property type="entry name" value="ABC_6TM_ABCB10_like"/>
    <property type="match status" value="1"/>
</dbReference>
<keyword evidence="6 9" id="KW-1133">Transmembrane helix</keyword>
<accession>A0A8K0NNE3</accession>
<gene>
    <name evidence="12" type="ORF">FFLO_06026</name>
</gene>
<evidence type="ECO:0000256" key="3">
    <source>
        <dbReference type="ARBA" id="ARBA00022692"/>
    </source>
</evidence>
<dbReference type="Pfam" id="PF00664">
    <property type="entry name" value="ABC_membrane"/>
    <property type="match status" value="1"/>
</dbReference>
<dbReference type="SUPFAM" id="SSF90123">
    <property type="entry name" value="ABC transporter transmembrane region"/>
    <property type="match status" value="1"/>
</dbReference>
<dbReference type="PROSITE" id="PS50929">
    <property type="entry name" value="ABC_TM1F"/>
    <property type="match status" value="1"/>
</dbReference>
<comment type="caution">
    <text evidence="12">The sequence shown here is derived from an EMBL/GenBank/DDBJ whole genome shotgun (WGS) entry which is preliminary data.</text>
</comment>
<feature type="transmembrane region" description="Helical" evidence="9">
    <location>
        <begin position="130"/>
        <end position="149"/>
    </location>
</feature>
<dbReference type="Gene3D" id="1.20.1560.10">
    <property type="entry name" value="ABC transporter type 1, transmembrane domain"/>
    <property type="match status" value="1"/>
</dbReference>
<evidence type="ECO:0000256" key="2">
    <source>
        <dbReference type="ARBA" id="ARBA00022448"/>
    </source>
</evidence>
<evidence type="ECO:0000256" key="8">
    <source>
        <dbReference type="SAM" id="MobiDB-lite"/>
    </source>
</evidence>
<dbReference type="GO" id="GO:0016887">
    <property type="term" value="F:ATP hydrolysis activity"/>
    <property type="evidence" value="ECO:0007669"/>
    <property type="project" value="InterPro"/>
</dbReference>
<dbReference type="FunFam" id="3.40.50.300:FF:000604">
    <property type="entry name" value="ABC transporter B family member 28"/>
    <property type="match status" value="1"/>
</dbReference>
<dbReference type="GO" id="GO:0015421">
    <property type="term" value="F:ABC-type oligopeptide transporter activity"/>
    <property type="evidence" value="ECO:0007669"/>
    <property type="project" value="TreeGrafter"/>
</dbReference>
<dbReference type="InterPro" id="IPR027417">
    <property type="entry name" value="P-loop_NTPase"/>
</dbReference>
<organism evidence="12 13">
    <name type="scientific">Filobasidium floriforme</name>
    <dbReference type="NCBI Taxonomy" id="5210"/>
    <lineage>
        <taxon>Eukaryota</taxon>
        <taxon>Fungi</taxon>
        <taxon>Dikarya</taxon>
        <taxon>Basidiomycota</taxon>
        <taxon>Agaricomycotina</taxon>
        <taxon>Tremellomycetes</taxon>
        <taxon>Filobasidiales</taxon>
        <taxon>Filobasidiaceae</taxon>
        <taxon>Filobasidium</taxon>
    </lineage>
</organism>